<dbReference type="RefSeq" id="WP_006678318.1">
    <property type="nucleotide sequence ID" value="NZ_AHKH01000061.1"/>
</dbReference>
<evidence type="ECO:0000313" key="3">
    <source>
        <dbReference type="Proteomes" id="UP000003900"/>
    </source>
</evidence>
<dbReference type="Proteomes" id="UP000003900">
    <property type="component" value="Unassembled WGS sequence"/>
</dbReference>
<feature type="signal peptide" evidence="1">
    <location>
        <begin position="1"/>
        <end position="24"/>
    </location>
</feature>
<dbReference type="STRING" id="1131935.PDENDC454_19113"/>
<dbReference type="EMBL" id="AHKH01000061">
    <property type="protein sequence ID" value="EHQ60667.1"/>
    <property type="molecule type" value="Genomic_DNA"/>
</dbReference>
<keyword evidence="3" id="KW-1185">Reference proteome</keyword>
<gene>
    <name evidence="2" type="ORF">PDENDC454_19113</name>
</gene>
<accession>H3SJU5</accession>
<feature type="chain" id="PRO_5039514423" description="Lipoprotein" evidence="1">
    <location>
        <begin position="25"/>
        <end position="139"/>
    </location>
</feature>
<proteinExistence type="predicted"/>
<sequence>MNSLRFMKLMLIGMVLLVAGCGVTGEQPDQAPYILSYEFNSIEPEHEEFINDWLAEAKAEPDTRIHSYEMEEYSYSFVRGYKDVNISFIYENGEGRLKQRFIKGSDQDEVFVKIKFNPSLCCIGSIYETDDAEAEGAGK</sequence>
<evidence type="ECO:0000256" key="1">
    <source>
        <dbReference type="SAM" id="SignalP"/>
    </source>
</evidence>
<protein>
    <recommendedName>
        <fullName evidence="4">Lipoprotein</fullName>
    </recommendedName>
</protein>
<organism evidence="2 3">
    <name type="scientific">Paenibacillus dendritiformis C454</name>
    <dbReference type="NCBI Taxonomy" id="1131935"/>
    <lineage>
        <taxon>Bacteria</taxon>
        <taxon>Bacillati</taxon>
        <taxon>Bacillota</taxon>
        <taxon>Bacilli</taxon>
        <taxon>Bacillales</taxon>
        <taxon>Paenibacillaceae</taxon>
        <taxon>Paenibacillus</taxon>
    </lineage>
</organism>
<comment type="caution">
    <text evidence="2">The sequence shown here is derived from an EMBL/GenBank/DDBJ whole genome shotgun (WGS) entry which is preliminary data.</text>
</comment>
<dbReference type="PATRIC" id="fig|1131935.3.peg.3971"/>
<dbReference type="PROSITE" id="PS51257">
    <property type="entry name" value="PROKAR_LIPOPROTEIN"/>
    <property type="match status" value="1"/>
</dbReference>
<evidence type="ECO:0008006" key="4">
    <source>
        <dbReference type="Google" id="ProtNLM"/>
    </source>
</evidence>
<keyword evidence="1" id="KW-0732">Signal</keyword>
<evidence type="ECO:0000313" key="2">
    <source>
        <dbReference type="EMBL" id="EHQ60667.1"/>
    </source>
</evidence>
<dbReference type="AlphaFoldDB" id="H3SJU5"/>
<reference evidence="2 3" key="1">
    <citation type="journal article" date="2012" name="J. Bacteriol.">
        <title>Genome Sequence of the Pattern-Forming Social Bacterium Paenibacillus dendritiformis C454 Chiral Morphotype.</title>
        <authorList>
            <person name="Sirota-Madi A."/>
            <person name="Olender T."/>
            <person name="Helman Y."/>
            <person name="Brainis I."/>
            <person name="Finkelshtein A."/>
            <person name="Roth D."/>
            <person name="Hagai E."/>
            <person name="Leshkowitz D."/>
            <person name="Brodsky L."/>
            <person name="Galatenko V."/>
            <person name="Nikolaev V."/>
            <person name="Gutnick D.L."/>
            <person name="Lancet D."/>
            <person name="Ben-Jacob E."/>
        </authorList>
    </citation>
    <scope>NUCLEOTIDE SEQUENCE [LARGE SCALE GENOMIC DNA]</scope>
    <source>
        <strain evidence="2 3">C454</strain>
    </source>
</reference>
<name>H3SJU5_9BACL</name>